<dbReference type="InterPro" id="IPR007419">
    <property type="entry name" value="BFD-like_2Fe2S-bd_dom"/>
</dbReference>
<gene>
    <name evidence="5" type="primary">hcnB_1</name>
    <name evidence="5" type="ORF">CVS47_02457</name>
</gene>
<keyword evidence="1 5" id="KW-0560">Oxidoreductase</keyword>
<dbReference type="EC" id="1.4.99.5" evidence="5"/>
<dbReference type="PRINTS" id="PR00411">
    <property type="entry name" value="PNDRDTASEI"/>
</dbReference>
<dbReference type="InterPro" id="IPR036188">
    <property type="entry name" value="FAD/NAD-bd_sf"/>
</dbReference>
<dbReference type="SUPFAM" id="SSF51905">
    <property type="entry name" value="FAD/NAD(P)-binding domain"/>
    <property type="match status" value="2"/>
</dbReference>
<dbReference type="InterPro" id="IPR023753">
    <property type="entry name" value="FAD/NAD-binding_dom"/>
</dbReference>
<evidence type="ECO:0000313" key="6">
    <source>
        <dbReference type="Proteomes" id="UP000276888"/>
    </source>
</evidence>
<dbReference type="AlphaFoldDB" id="A0A3S9WCQ8"/>
<evidence type="ECO:0000259" key="4">
    <source>
        <dbReference type="Pfam" id="PF07992"/>
    </source>
</evidence>
<evidence type="ECO:0000259" key="2">
    <source>
        <dbReference type="Pfam" id="PF01266"/>
    </source>
</evidence>
<evidence type="ECO:0000313" key="5">
    <source>
        <dbReference type="EMBL" id="AZS37810.1"/>
    </source>
</evidence>
<dbReference type="InterPro" id="IPR041854">
    <property type="entry name" value="BFD-like_2Fe2S-bd_dom_sf"/>
</dbReference>
<dbReference type="PRINTS" id="PR00368">
    <property type="entry name" value="FADPNR"/>
</dbReference>
<evidence type="ECO:0000256" key="1">
    <source>
        <dbReference type="ARBA" id="ARBA00023002"/>
    </source>
</evidence>
<dbReference type="Pfam" id="PF07992">
    <property type="entry name" value="Pyr_redox_2"/>
    <property type="match status" value="1"/>
</dbReference>
<dbReference type="CDD" id="cd19946">
    <property type="entry name" value="GlpA-like_Fer2_BFD-like"/>
    <property type="match status" value="1"/>
</dbReference>
<dbReference type="RefSeq" id="WP_127096318.1">
    <property type="nucleotide sequence ID" value="NZ_CP031423.1"/>
</dbReference>
<feature type="domain" description="FAD/NAD(P)-binding" evidence="4">
    <location>
        <begin position="8"/>
        <end position="342"/>
    </location>
</feature>
<dbReference type="Gene3D" id="3.30.9.10">
    <property type="entry name" value="D-Amino Acid Oxidase, subunit A, domain 2"/>
    <property type="match status" value="1"/>
</dbReference>
<name>A0A3S9WCQ8_9MICO</name>
<dbReference type="KEGG" id="mlv:CVS47_02457"/>
<dbReference type="InterPro" id="IPR006076">
    <property type="entry name" value="FAD-dep_OxRdtase"/>
</dbReference>
<dbReference type="Gene3D" id="1.10.10.1100">
    <property type="entry name" value="BFD-like [2Fe-2S]-binding domain"/>
    <property type="match status" value="1"/>
</dbReference>
<dbReference type="Gene3D" id="3.50.50.60">
    <property type="entry name" value="FAD/NAD(P)-binding domain"/>
    <property type="match status" value="3"/>
</dbReference>
<accession>A0A3S9WCQ8</accession>
<dbReference type="OrthoDB" id="9801699at2"/>
<dbReference type="EMBL" id="CP031423">
    <property type="protein sequence ID" value="AZS37810.1"/>
    <property type="molecule type" value="Genomic_DNA"/>
</dbReference>
<feature type="domain" description="BFD-like [2Fe-2S]-binding" evidence="3">
    <location>
        <begin position="393"/>
        <end position="443"/>
    </location>
</feature>
<dbReference type="Proteomes" id="UP000276888">
    <property type="component" value="Chromosome"/>
</dbReference>
<protein>
    <submittedName>
        <fullName evidence="5">Hydrogen cyanide synthase subunit HcnB</fullName>
        <ecNumber evidence="5">1.4.99.5</ecNumber>
    </submittedName>
</protein>
<dbReference type="InterPro" id="IPR051691">
    <property type="entry name" value="Metab_Enz_Cyan_OpOx_G3PDH"/>
</dbReference>
<dbReference type="PANTHER" id="PTHR42949">
    <property type="entry name" value="ANAEROBIC GLYCEROL-3-PHOSPHATE DEHYDROGENASE SUBUNIT B"/>
    <property type="match status" value="1"/>
</dbReference>
<dbReference type="SMR" id="A0A3S9WCQ8"/>
<keyword evidence="6" id="KW-1185">Reference proteome</keyword>
<dbReference type="GO" id="GO:0050622">
    <property type="term" value="F:glycine dehydrogenase (cyanide-forming) activity"/>
    <property type="evidence" value="ECO:0007669"/>
    <property type="project" value="UniProtKB-EC"/>
</dbReference>
<feature type="domain" description="FAD dependent oxidoreductase" evidence="2">
    <location>
        <begin position="513"/>
        <end position="872"/>
    </location>
</feature>
<proteinExistence type="predicted"/>
<organism evidence="5 6">
    <name type="scientific">Microbacterium lemovicicum</name>
    <dbReference type="NCBI Taxonomy" id="1072463"/>
    <lineage>
        <taxon>Bacteria</taxon>
        <taxon>Bacillati</taxon>
        <taxon>Actinomycetota</taxon>
        <taxon>Actinomycetes</taxon>
        <taxon>Micrococcales</taxon>
        <taxon>Microbacteriaceae</taxon>
        <taxon>Microbacterium</taxon>
    </lineage>
</organism>
<dbReference type="PANTHER" id="PTHR42949:SF3">
    <property type="entry name" value="ANAEROBIC GLYCEROL-3-PHOSPHATE DEHYDROGENASE SUBUNIT B"/>
    <property type="match status" value="1"/>
</dbReference>
<dbReference type="Pfam" id="PF01266">
    <property type="entry name" value="DAO"/>
    <property type="match status" value="1"/>
</dbReference>
<dbReference type="Pfam" id="PF04324">
    <property type="entry name" value="Fer2_BFD"/>
    <property type="match status" value="1"/>
</dbReference>
<evidence type="ECO:0000259" key="3">
    <source>
        <dbReference type="Pfam" id="PF04324"/>
    </source>
</evidence>
<reference evidence="5 6" key="1">
    <citation type="submission" date="2018-08" db="EMBL/GenBank/DDBJ databases">
        <title>Microbacterium lemovicicum sp. nov., a bacterium isolated from a natural uranium-rich soil.</title>
        <authorList>
            <person name="ORTET P."/>
        </authorList>
    </citation>
    <scope>NUCLEOTIDE SEQUENCE [LARGE SCALE GENOMIC DNA]</scope>
    <source>
        <strain evidence="5 6">Viu22</strain>
    </source>
</reference>
<sequence>MAVDERGYDVLIVGGGPAGMAAASTAAASGLRAALIDERPTLGGQVYKQPGPGMRVTDAREMGAQYRAGRALIEEAEASGADLLLRTTVVDLAPADEGWTAMVQTDGGPVAPVRAARVIVATGANDRPVVFPGWTLPGVITAGGLQTLAKTQSVIPGERIVFAGSGPVALAFPAQLAGYGANIVAALEAGPAPSPGDLIRIARAAPGNVGLLRDAAAYQAALLRHRIPLKYGRIVVRAEGDGRVERVVHARVDADWRVIPGTETTVEADVLCVGYGFTPSTELLRLVGCSFDSREDLGGPVIRTDDWRRTDVAGVYAVGDGAGVEGSAVAVDEGRIAALAVAQDAGRMSAADAAASAAPLLTRVGRRRALTDATHRMYRVGDGIFELATPETVVCRCESVTAGAIAEAIAEAPEVSAVKGATRAGMGPCQGRMCGRHIAAMIAAARDVPIAEIPPATPRMPLRPTAIGAIADAEVTDPGLFEAKEGAPVEPARTDLVAEEIVRSARGPVTETDVLVIGGGIAGAAVAYYLAKEGVEVELLERAELNREASGTNAGSFHFQLAIHQLSGRGAEADRARLLSDARSSVEAYGLWTRLGAELDADLGLHQTGGWMVAETPEQLALLHEKHVLEEEAGIETEVLTGAALRDRAPYFSDRVLGATYCGLEGHANPLVTALLYARRAAEHGARVRTHSEVLAIDVDDASAAHRFTVHTTRGTIRARRVVNCAGGWAGEQAAMVGLRFPIRREGLHVNVTESRSPLLPSMVQHIGRRLTLKQSTHGSFIIGGGWPTGSTGYPRRYPTQWRSAAGNLRVALDVVPALEDVRVVRTWSGVIAFTDDLSPIVGESALVPGYYACVATTGFTFSPIYARQVAESILDRPGTVSPFPERFSLDRGNAALV</sequence>